<sequence>MAFSKVSFMLVFLLLVLVFPHMDKALGEQMQHRKLKETEHPDQLVTVQRRVLRFGFLRGRWCIKNCKKGSDFLGSLPKPPSPPPRFPKGRLPPPPRFSKGKNV</sequence>
<reference evidence="3" key="2">
    <citation type="submission" date="2015-03" db="UniProtKB">
        <authorList>
            <consortium name="EnsemblPlants"/>
        </authorList>
    </citation>
    <scope>IDENTIFICATION</scope>
</reference>
<dbReference type="HOGENOM" id="CLU_178788_0_0_1"/>
<feature type="compositionally biased region" description="Pro residues" evidence="1">
    <location>
        <begin position="77"/>
        <end position="96"/>
    </location>
</feature>
<dbReference type="EnsemblPlants" id="Bo3g044400.1">
    <property type="protein sequence ID" value="Bo3g044400.1"/>
    <property type="gene ID" value="Bo3g044400"/>
</dbReference>
<evidence type="ECO:0000313" key="4">
    <source>
        <dbReference type="Proteomes" id="UP000032141"/>
    </source>
</evidence>
<protein>
    <submittedName>
        <fullName evidence="3">Uncharacterized protein</fullName>
    </submittedName>
</protein>
<accession>A0A0D3B7W8</accession>
<proteinExistence type="predicted"/>
<dbReference type="Proteomes" id="UP000032141">
    <property type="component" value="Chromosome C3"/>
</dbReference>
<dbReference type="AlphaFoldDB" id="A0A0D3B7W8"/>
<dbReference type="Gramene" id="Bo3g044400.1">
    <property type="protein sequence ID" value="Bo3g044400.1"/>
    <property type="gene ID" value="Bo3g044400"/>
</dbReference>
<feature type="region of interest" description="Disordered" evidence="1">
    <location>
        <begin position="70"/>
        <end position="103"/>
    </location>
</feature>
<evidence type="ECO:0000256" key="1">
    <source>
        <dbReference type="SAM" id="MobiDB-lite"/>
    </source>
</evidence>
<name>A0A0D3B7W8_BRAOL</name>
<keyword evidence="4" id="KW-1185">Reference proteome</keyword>
<evidence type="ECO:0000313" key="3">
    <source>
        <dbReference type="EnsemblPlants" id="Bo3g044400.1"/>
    </source>
</evidence>
<keyword evidence="2" id="KW-0732">Signal</keyword>
<feature type="signal peptide" evidence="2">
    <location>
        <begin position="1"/>
        <end position="27"/>
    </location>
</feature>
<evidence type="ECO:0000256" key="2">
    <source>
        <dbReference type="SAM" id="SignalP"/>
    </source>
</evidence>
<reference evidence="3 4" key="1">
    <citation type="journal article" date="2014" name="Genome Biol.">
        <title>Transcriptome and methylome profiling reveals relics of genome dominance in the mesopolyploid Brassica oleracea.</title>
        <authorList>
            <person name="Parkin I.A."/>
            <person name="Koh C."/>
            <person name="Tang H."/>
            <person name="Robinson S.J."/>
            <person name="Kagale S."/>
            <person name="Clarke W.E."/>
            <person name="Town C.D."/>
            <person name="Nixon J."/>
            <person name="Krishnakumar V."/>
            <person name="Bidwell S.L."/>
            <person name="Denoeud F."/>
            <person name="Belcram H."/>
            <person name="Links M.G."/>
            <person name="Just J."/>
            <person name="Clarke C."/>
            <person name="Bender T."/>
            <person name="Huebert T."/>
            <person name="Mason A.S."/>
            <person name="Pires J.C."/>
            <person name="Barker G."/>
            <person name="Moore J."/>
            <person name="Walley P.G."/>
            <person name="Manoli S."/>
            <person name="Batley J."/>
            <person name="Edwards D."/>
            <person name="Nelson M.N."/>
            <person name="Wang X."/>
            <person name="Paterson A.H."/>
            <person name="King G."/>
            <person name="Bancroft I."/>
            <person name="Chalhoub B."/>
            <person name="Sharpe A.G."/>
        </authorList>
    </citation>
    <scope>NUCLEOTIDE SEQUENCE</scope>
    <source>
        <strain evidence="3 4">cv. TO1000</strain>
    </source>
</reference>
<organism evidence="3 4">
    <name type="scientific">Brassica oleracea var. oleracea</name>
    <dbReference type="NCBI Taxonomy" id="109376"/>
    <lineage>
        <taxon>Eukaryota</taxon>
        <taxon>Viridiplantae</taxon>
        <taxon>Streptophyta</taxon>
        <taxon>Embryophyta</taxon>
        <taxon>Tracheophyta</taxon>
        <taxon>Spermatophyta</taxon>
        <taxon>Magnoliopsida</taxon>
        <taxon>eudicotyledons</taxon>
        <taxon>Gunneridae</taxon>
        <taxon>Pentapetalae</taxon>
        <taxon>rosids</taxon>
        <taxon>malvids</taxon>
        <taxon>Brassicales</taxon>
        <taxon>Brassicaceae</taxon>
        <taxon>Brassiceae</taxon>
        <taxon>Brassica</taxon>
    </lineage>
</organism>
<feature type="chain" id="PRO_5002258271" evidence="2">
    <location>
        <begin position="28"/>
        <end position="103"/>
    </location>
</feature>